<dbReference type="EMBL" id="CP047267">
    <property type="protein sequence ID" value="QHF07031.1"/>
    <property type="molecule type" value="Genomic_DNA"/>
</dbReference>
<evidence type="ECO:0000313" key="2">
    <source>
        <dbReference type="EMBL" id="QHF07031.1"/>
    </source>
</evidence>
<evidence type="ECO:0000256" key="1">
    <source>
        <dbReference type="SAM" id="MobiDB-lite"/>
    </source>
</evidence>
<dbReference type="AlphaFoldDB" id="A0AAJ4AVH4"/>
<sequence>MRRKRTRSVRNGIRRRASHDSCDDRSSRSAWECSSRRSASQEDAEPPERHTTQSVVR</sequence>
<evidence type="ECO:0008006" key="4">
    <source>
        <dbReference type="Google" id="ProtNLM"/>
    </source>
</evidence>
<name>A0AAJ4AVH4_PSESX</name>
<gene>
    <name evidence="2" type="ORF">N026_05865</name>
</gene>
<feature type="compositionally biased region" description="Basic residues" evidence="1">
    <location>
        <begin position="1"/>
        <end position="17"/>
    </location>
</feature>
<organism evidence="2 3">
    <name type="scientific">Pseudomonas syringae UB303</name>
    <dbReference type="NCBI Taxonomy" id="1357287"/>
    <lineage>
        <taxon>Bacteria</taxon>
        <taxon>Pseudomonadati</taxon>
        <taxon>Pseudomonadota</taxon>
        <taxon>Gammaproteobacteria</taxon>
        <taxon>Pseudomonadales</taxon>
        <taxon>Pseudomonadaceae</taxon>
        <taxon>Pseudomonas</taxon>
        <taxon>Pseudomonas syringae</taxon>
    </lineage>
</organism>
<evidence type="ECO:0000313" key="3">
    <source>
        <dbReference type="Proteomes" id="UP000464688"/>
    </source>
</evidence>
<feature type="region of interest" description="Disordered" evidence="1">
    <location>
        <begin position="1"/>
        <end position="57"/>
    </location>
</feature>
<protein>
    <recommendedName>
        <fullName evidence="4">DUF1534 domain-containing protein</fullName>
    </recommendedName>
</protein>
<feature type="compositionally biased region" description="Basic and acidic residues" evidence="1">
    <location>
        <begin position="18"/>
        <end position="27"/>
    </location>
</feature>
<reference evidence="2 3" key="1">
    <citation type="journal article" date="2014" name="Genome Announc.">
        <title>Draft Genome Sequences of a Phylogenetically Diverse Suite of Pseudomonas syringae Strains from Multiple Source Populations.</title>
        <authorList>
            <person name="Baltrus D.A."/>
            <person name="Yourstone S."/>
            <person name="Lind A."/>
            <person name="Guilbaud C."/>
            <person name="Sands D.C."/>
            <person name="Jones C.D."/>
            <person name="Morris C.E."/>
            <person name="Dangl J.L."/>
        </authorList>
    </citation>
    <scope>NUCLEOTIDE SEQUENCE [LARGE SCALE GENOMIC DNA]</scope>
    <source>
        <strain evidence="2 3">UB303</strain>
    </source>
</reference>
<dbReference type="Proteomes" id="UP000464688">
    <property type="component" value="Chromosome"/>
</dbReference>
<proteinExistence type="predicted"/>
<accession>A0AAJ4AVH4</accession>